<keyword evidence="4" id="KW-0804">Transcription</keyword>
<dbReference type="STRING" id="1685378.AVO44_13225"/>
<dbReference type="PROSITE" id="PS50931">
    <property type="entry name" value="HTH_LYSR"/>
    <property type="match status" value="1"/>
</dbReference>
<comment type="caution">
    <text evidence="6">The sequence shown here is derived from an EMBL/GenBank/DDBJ whole genome shotgun (WGS) entry which is preliminary data.</text>
</comment>
<dbReference type="Gene3D" id="3.40.190.290">
    <property type="match status" value="1"/>
</dbReference>
<dbReference type="InterPro" id="IPR050950">
    <property type="entry name" value="HTH-type_LysR_regulators"/>
</dbReference>
<accession>A0A0X3TSF8</accession>
<evidence type="ECO:0000259" key="5">
    <source>
        <dbReference type="PROSITE" id="PS50931"/>
    </source>
</evidence>
<keyword evidence="2" id="KW-0805">Transcription regulation</keyword>
<keyword evidence="3" id="KW-0238">DNA-binding</keyword>
<dbReference type="Proteomes" id="UP000053690">
    <property type="component" value="Unassembled WGS sequence"/>
</dbReference>
<reference evidence="7" key="1">
    <citation type="submission" date="2015-12" db="EMBL/GenBank/DDBJ databases">
        <authorList>
            <person name="Zhang G."/>
            <person name="Stingl U."/>
        </authorList>
    </citation>
    <scope>NUCLEOTIDE SEQUENCE [LARGE SCALE GENOMIC DNA]</scope>
    <source>
        <strain evidence="7">ZGT108</strain>
    </source>
</reference>
<sequence>MIEIRDLQLLSALARHRHFAKAAEECGISQPAFSMRIRNLEDRLGVSIVRRANRFQGLTEEGAMIVQRARRILDDTKALEQQVLAAKGEITGTLILGVIPTAIAFTGHLIKRLRDAHPRIVTRIETLSSTAIQYRLDEGSIDAGVTYGDSIGTDLRRVQPLYEETYVLLVPTHMTDETGPIPWGRVAEFPLSLLEPQMQNRRILDRIFAEHGLHPDVVAETSGFSASMVMACEGLAATVVPLVLVRALGDLTGTRVLPLVDPVVSKPICLATLIREPELPTVDALRDVVTSLEQ</sequence>
<dbReference type="FunFam" id="1.10.10.10:FF:000001">
    <property type="entry name" value="LysR family transcriptional regulator"/>
    <property type="match status" value="1"/>
</dbReference>
<dbReference type="InterPro" id="IPR036388">
    <property type="entry name" value="WH-like_DNA-bd_sf"/>
</dbReference>
<protein>
    <submittedName>
        <fullName evidence="6">LysR family transcriptional regulator</fullName>
    </submittedName>
</protein>
<dbReference type="GO" id="GO:0003700">
    <property type="term" value="F:DNA-binding transcription factor activity"/>
    <property type="evidence" value="ECO:0007669"/>
    <property type="project" value="InterPro"/>
</dbReference>
<dbReference type="PANTHER" id="PTHR30419:SF31">
    <property type="entry name" value="BLR3139 PROTEIN"/>
    <property type="match status" value="1"/>
</dbReference>
<keyword evidence="7" id="KW-1185">Reference proteome</keyword>
<gene>
    <name evidence="6" type="ORF">AVO44_13225</name>
</gene>
<dbReference type="InterPro" id="IPR036390">
    <property type="entry name" value="WH_DNA-bd_sf"/>
</dbReference>
<dbReference type="Pfam" id="PF00126">
    <property type="entry name" value="HTH_1"/>
    <property type="match status" value="1"/>
</dbReference>
<evidence type="ECO:0000256" key="4">
    <source>
        <dbReference type="ARBA" id="ARBA00023163"/>
    </source>
</evidence>
<proteinExistence type="inferred from homology"/>
<evidence type="ECO:0000256" key="1">
    <source>
        <dbReference type="ARBA" id="ARBA00009437"/>
    </source>
</evidence>
<feature type="domain" description="HTH lysR-type" evidence="5">
    <location>
        <begin position="2"/>
        <end position="59"/>
    </location>
</feature>
<name>A0A0X3TSF8_9RHOB</name>
<dbReference type="PANTHER" id="PTHR30419">
    <property type="entry name" value="HTH-TYPE TRANSCRIPTIONAL REGULATOR YBHD"/>
    <property type="match status" value="1"/>
</dbReference>
<dbReference type="EMBL" id="LQBP01000006">
    <property type="protein sequence ID" value="KUJ78658.1"/>
    <property type="molecule type" value="Genomic_DNA"/>
</dbReference>
<comment type="similarity">
    <text evidence="1">Belongs to the LysR transcriptional regulatory family.</text>
</comment>
<evidence type="ECO:0000313" key="6">
    <source>
        <dbReference type="EMBL" id="KUJ78658.1"/>
    </source>
</evidence>
<dbReference type="InterPro" id="IPR000847">
    <property type="entry name" value="LysR_HTH_N"/>
</dbReference>
<dbReference type="GO" id="GO:0005829">
    <property type="term" value="C:cytosol"/>
    <property type="evidence" value="ECO:0007669"/>
    <property type="project" value="TreeGrafter"/>
</dbReference>
<dbReference type="Pfam" id="PF03466">
    <property type="entry name" value="LysR_substrate"/>
    <property type="match status" value="1"/>
</dbReference>
<evidence type="ECO:0000313" key="7">
    <source>
        <dbReference type="Proteomes" id="UP000053690"/>
    </source>
</evidence>
<dbReference type="GO" id="GO:0003677">
    <property type="term" value="F:DNA binding"/>
    <property type="evidence" value="ECO:0007669"/>
    <property type="project" value="UniProtKB-KW"/>
</dbReference>
<evidence type="ECO:0000256" key="3">
    <source>
        <dbReference type="ARBA" id="ARBA00023125"/>
    </source>
</evidence>
<dbReference type="RefSeq" id="WP_068337726.1">
    <property type="nucleotide sequence ID" value="NZ_LQBP01000006.1"/>
</dbReference>
<dbReference type="CDD" id="cd05466">
    <property type="entry name" value="PBP2_LTTR_substrate"/>
    <property type="match status" value="1"/>
</dbReference>
<evidence type="ECO:0000256" key="2">
    <source>
        <dbReference type="ARBA" id="ARBA00023015"/>
    </source>
</evidence>
<dbReference type="SUPFAM" id="SSF53850">
    <property type="entry name" value="Periplasmic binding protein-like II"/>
    <property type="match status" value="1"/>
</dbReference>
<dbReference type="InterPro" id="IPR005119">
    <property type="entry name" value="LysR_subst-bd"/>
</dbReference>
<dbReference type="AlphaFoldDB" id="A0A0X3TSF8"/>
<dbReference type="PRINTS" id="PR00039">
    <property type="entry name" value="HTHLYSR"/>
</dbReference>
<dbReference type="Gene3D" id="1.10.10.10">
    <property type="entry name" value="Winged helix-like DNA-binding domain superfamily/Winged helix DNA-binding domain"/>
    <property type="match status" value="1"/>
</dbReference>
<organism evidence="6 7">
    <name type="scientific">Ruegeria profundi</name>
    <dbReference type="NCBI Taxonomy" id="1685378"/>
    <lineage>
        <taxon>Bacteria</taxon>
        <taxon>Pseudomonadati</taxon>
        <taxon>Pseudomonadota</taxon>
        <taxon>Alphaproteobacteria</taxon>
        <taxon>Rhodobacterales</taxon>
        <taxon>Roseobacteraceae</taxon>
        <taxon>Ruegeria</taxon>
    </lineage>
</organism>
<dbReference type="OrthoDB" id="9815174at2"/>
<dbReference type="SUPFAM" id="SSF46785">
    <property type="entry name" value="Winged helix' DNA-binding domain"/>
    <property type="match status" value="1"/>
</dbReference>